<name>A0A248KJJ5_9ENTR</name>
<protein>
    <submittedName>
        <fullName evidence="2">Uncharacterized protein</fullName>
    </submittedName>
</protein>
<gene>
    <name evidence="2" type="ORF">CEW81_14020</name>
</gene>
<feature type="transmembrane region" description="Helical" evidence="1">
    <location>
        <begin position="7"/>
        <end position="28"/>
    </location>
</feature>
<accession>A0A248KJJ5</accession>
<keyword evidence="1" id="KW-0812">Transmembrane</keyword>
<dbReference type="EMBL" id="CP022114">
    <property type="protein sequence ID" value="ASG63542.1"/>
    <property type="molecule type" value="Genomic_DNA"/>
</dbReference>
<reference evidence="2 3" key="1">
    <citation type="submission" date="2017-06" db="EMBL/GenBank/DDBJ databases">
        <title>Origin of plasmid-mediated fosfomycin resistance gene fosA3.</title>
        <authorList>
            <person name="Ito R."/>
            <person name="Pacey M.P."/>
            <person name="Doi Y."/>
        </authorList>
    </citation>
    <scope>NUCLEOTIDE SEQUENCE [LARGE SCALE GENOMIC DNA]</scope>
    <source>
        <strain evidence="2 3">YDC799</strain>
    </source>
</reference>
<keyword evidence="1" id="KW-1133">Transmembrane helix</keyword>
<evidence type="ECO:0000313" key="3">
    <source>
        <dbReference type="Proteomes" id="UP000197098"/>
    </source>
</evidence>
<keyword evidence="1" id="KW-0472">Membrane</keyword>
<dbReference type="AlphaFoldDB" id="A0A248KJJ5"/>
<sequence length="162" mass="18551">MNKKNSPVMYFTIFVAAASLLFSGYLLFVRQSSNSMNIYCSTILQLAQKEPDLSATLDLTFRLQRNHTGQVALSGNIQKDGSSQVISRSMLFDYEIENPDEVSFKNMRYAKNLKDTASDEDFKMNFFYVPEGQKRTIKIHAIQNAYLIENVHSPVFLCVNKR</sequence>
<dbReference type="Proteomes" id="UP000197098">
    <property type="component" value="Chromosome"/>
</dbReference>
<evidence type="ECO:0000256" key="1">
    <source>
        <dbReference type="SAM" id="Phobius"/>
    </source>
</evidence>
<proteinExistence type="predicted"/>
<organism evidence="2 3">
    <name type="scientific">Kluyvera genomosp. 3</name>
    <dbReference type="NCBI Taxonomy" id="2774055"/>
    <lineage>
        <taxon>Bacteria</taxon>
        <taxon>Pseudomonadati</taxon>
        <taxon>Pseudomonadota</taxon>
        <taxon>Gammaproteobacteria</taxon>
        <taxon>Enterobacterales</taxon>
        <taxon>Enterobacteriaceae</taxon>
        <taxon>Kluyvera</taxon>
    </lineage>
</organism>
<evidence type="ECO:0000313" key="2">
    <source>
        <dbReference type="EMBL" id="ASG63542.1"/>
    </source>
</evidence>